<dbReference type="Pfam" id="PF10390">
    <property type="entry name" value="ELL"/>
    <property type="match status" value="1"/>
</dbReference>
<dbReference type="InterPro" id="IPR031176">
    <property type="entry name" value="ELL/occludin"/>
</dbReference>
<evidence type="ECO:0000313" key="4">
    <source>
        <dbReference type="Proteomes" id="UP000525714"/>
    </source>
</evidence>
<dbReference type="PANTHER" id="PTHR23288:SF8">
    <property type="entry name" value="RNA POLYMERASE II ELONGATION FACTOR ELL2"/>
    <property type="match status" value="1"/>
</dbReference>
<feature type="region of interest" description="Disordered" evidence="1">
    <location>
        <begin position="121"/>
        <end position="151"/>
    </location>
</feature>
<evidence type="ECO:0000256" key="1">
    <source>
        <dbReference type="SAM" id="MobiDB-lite"/>
    </source>
</evidence>
<dbReference type="SUPFAM" id="SSF46785">
    <property type="entry name" value="Winged helix' DNA-binding domain"/>
    <property type="match status" value="1"/>
</dbReference>
<evidence type="ECO:0000313" key="3">
    <source>
        <dbReference type="EMBL" id="NWT02810.1"/>
    </source>
</evidence>
<accession>A0A7K5K9A9</accession>
<dbReference type="GO" id="GO:0008023">
    <property type="term" value="C:transcription elongation factor complex"/>
    <property type="evidence" value="ECO:0007669"/>
    <property type="project" value="InterPro"/>
</dbReference>
<dbReference type="AlphaFoldDB" id="A0A7K5K9A9"/>
<feature type="non-terminal residue" evidence="3">
    <location>
        <position position="151"/>
    </location>
</feature>
<feature type="domain" description="RNA polymerase II elongation factor ELL N-terminal" evidence="2">
    <location>
        <begin position="6"/>
        <end position="124"/>
    </location>
</feature>
<feature type="compositionally biased region" description="Polar residues" evidence="1">
    <location>
        <begin position="1"/>
        <end position="10"/>
    </location>
</feature>
<organism evidence="3 4">
    <name type="scientific">Mionectes macconnelli</name>
    <name type="common">McConnell's flycatcher</name>
    <dbReference type="NCBI Taxonomy" id="254557"/>
    <lineage>
        <taxon>Eukaryota</taxon>
        <taxon>Metazoa</taxon>
        <taxon>Chordata</taxon>
        <taxon>Craniata</taxon>
        <taxon>Vertebrata</taxon>
        <taxon>Euteleostomi</taxon>
        <taxon>Archelosauria</taxon>
        <taxon>Archosauria</taxon>
        <taxon>Dinosauria</taxon>
        <taxon>Saurischia</taxon>
        <taxon>Theropoda</taxon>
        <taxon>Coelurosauria</taxon>
        <taxon>Aves</taxon>
        <taxon>Neognathae</taxon>
        <taxon>Neoaves</taxon>
        <taxon>Telluraves</taxon>
        <taxon>Australaves</taxon>
        <taxon>Passeriformes</taxon>
        <taxon>Tyrannidae</taxon>
        <taxon>Mionectes</taxon>
    </lineage>
</organism>
<dbReference type="Gene3D" id="1.10.10.2670">
    <property type="entry name" value="E3 ubiquitin-protein ligase"/>
    <property type="match status" value="1"/>
</dbReference>
<dbReference type="EMBL" id="VYZC01000451">
    <property type="protein sequence ID" value="NWT02810.1"/>
    <property type="molecule type" value="Genomic_DNA"/>
</dbReference>
<evidence type="ECO:0000259" key="2">
    <source>
        <dbReference type="Pfam" id="PF10390"/>
    </source>
</evidence>
<reference evidence="3 4" key="1">
    <citation type="submission" date="2019-09" db="EMBL/GenBank/DDBJ databases">
        <title>Bird 10,000 Genomes (B10K) Project - Family phase.</title>
        <authorList>
            <person name="Zhang G."/>
        </authorList>
    </citation>
    <scope>NUCLEOTIDE SEQUENCE [LARGE SCALE GENOMIC DNA]</scope>
    <source>
        <strain evidence="3">B10K-DU-003-16</strain>
        <tissue evidence="3">Mixed tissue sample</tissue>
    </source>
</reference>
<dbReference type="PANTHER" id="PTHR23288">
    <property type="entry name" value="OCCLUDIN AND RNA POLYMERASE II ELONGATION FACTOR ELL"/>
    <property type="match status" value="1"/>
</dbReference>
<dbReference type="GO" id="GO:0006368">
    <property type="term" value="P:transcription elongation by RNA polymerase II"/>
    <property type="evidence" value="ECO:0007669"/>
    <property type="project" value="InterPro"/>
</dbReference>
<name>A0A7K5K9A9_9TYRA</name>
<proteinExistence type="predicted"/>
<dbReference type="InterPro" id="IPR036390">
    <property type="entry name" value="WH_DNA-bd_sf"/>
</dbReference>
<comment type="caution">
    <text evidence="3">The sequence shown here is derived from an EMBL/GenBank/DDBJ whole genome shotgun (WGS) entry which is preliminary data.</text>
</comment>
<feature type="non-terminal residue" evidence="3">
    <location>
        <position position="1"/>
    </location>
</feature>
<dbReference type="InterPro" id="IPR019464">
    <property type="entry name" value="ELL_N"/>
</dbReference>
<sequence>EVRGVPQSTPDAMPERKRTTPMNPKNVHGSRCNAMYRRPFRDRVIHLLALKNYKKPELFDRLQRDGIMQKDRGSLGKILQQVANLNAKDNSFSLKEHLFKDIQEDWPGYSEVDRQILETVLSKKSASSQNATSTSHLTPRGPSDTDAPSRT</sequence>
<feature type="region of interest" description="Disordered" evidence="1">
    <location>
        <begin position="1"/>
        <end position="30"/>
    </location>
</feature>
<dbReference type="GO" id="GO:0042795">
    <property type="term" value="P:snRNA transcription by RNA polymerase II"/>
    <property type="evidence" value="ECO:0007669"/>
    <property type="project" value="TreeGrafter"/>
</dbReference>
<dbReference type="InterPro" id="IPR042065">
    <property type="entry name" value="E3_ELL-like"/>
</dbReference>
<protein>
    <submittedName>
        <fullName evidence="3">ELL2 factor</fullName>
    </submittedName>
</protein>
<gene>
    <name evidence="3" type="primary">Ell2</name>
    <name evidence="3" type="ORF">MIOMAC_R02797</name>
</gene>
<keyword evidence="4" id="KW-1185">Reference proteome</keyword>
<dbReference type="GO" id="GO:0000987">
    <property type="term" value="F:cis-regulatory region sequence-specific DNA binding"/>
    <property type="evidence" value="ECO:0007669"/>
    <property type="project" value="TreeGrafter"/>
</dbReference>
<dbReference type="GO" id="GO:0032968">
    <property type="term" value="P:positive regulation of transcription elongation by RNA polymerase II"/>
    <property type="evidence" value="ECO:0007669"/>
    <property type="project" value="TreeGrafter"/>
</dbReference>
<feature type="compositionally biased region" description="Polar residues" evidence="1">
    <location>
        <begin position="122"/>
        <end position="137"/>
    </location>
</feature>
<dbReference type="Proteomes" id="UP000525714">
    <property type="component" value="Unassembled WGS sequence"/>
</dbReference>